<comment type="caution">
    <text evidence="2">The sequence shown here is derived from an EMBL/GenBank/DDBJ whole genome shotgun (WGS) entry which is preliminary data.</text>
</comment>
<evidence type="ECO:0000313" key="2">
    <source>
        <dbReference type="EMBL" id="PYE83195.1"/>
    </source>
</evidence>
<protein>
    <submittedName>
        <fullName evidence="2">Uncharacterized protein</fullName>
    </submittedName>
</protein>
<gene>
    <name evidence="2" type="ORF">DFQ11_101626</name>
</gene>
<organism evidence="2 3">
    <name type="scientific">Winogradskyella epiphytica</name>
    <dbReference type="NCBI Taxonomy" id="262005"/>
    <lineage>
        <taxon>Bacteria</taxon>
        <taxon>Pseudomonadati</taxon>
        <taxon>Bacteroidota</taxon>
        <taxon>Flavobacteriia</taxon>
        <taxon>Flavobacteriales</taxon>
        <taxon>Flavobacteriaceae</taxon>
        <taxon>Winogradskyella</taxon>
    </lineage>
</organism>
<name>A0A2V4XAW4_9FLAO</name>
<accession>A0A2V4XAW4</accession>
<dbReference type="Proteomes" id="UP000248054">
    <property type="component" value="Unassembled WGS sequence"/>
</dbReference>
<feature type="region of interest" description="Disordered" evidence="1">
    <location>
        <begin position="67"/>
        <end position="86"/>
    </location>
</feature>
<dbReference type="PROSITE" id="PS51257">
    <property type="entry name" value="PROKAR_LIPOPROTEIN"/>
    <property type="match status" value="1"/>
</dbReference>
<dbReference type="RefSeq" id="WP_146221494.1">
    <property type="nucleotide sequence ID" value="NZ_BMWQ01000001.1"/>
</dbReference>
<evidence type="ECO:0000256" key="1">
    <source>
        <dbReference type="SAM" id="MobiDB-lite"/>
    </source>
</evidence>
<proteinExistence type="predicted"/>
<reference evidence="2 3" key="1">
    <citation type="submission" date="2018-06" db="EMBL/GenBank/DDBJ databases">
        <title>Genomic Encyclopedia of Type Strains, Phase III (KMG-III): the genomes of soil and plant-associated and newly described type strains.</title>
        <authorList>
            <person name="Whitman W."/>
        </authorList>
    </citation>
    <scope>NUCLEOTIDE SEQUENCE [LARGE SCALE GENOMIC DNA]</scope>
    <source>
        <strain evidence="2 3">CECT 7945</strain>
    </source>
</reference>
<keyword evidence="3" id="KW-1185">Reference proteome</keyword>
<evidence type="ECO:0000313" key="3">
    <source>
        <dbReference type="Proteomes" id="UP000248054"/>
    </source>
</evidence>
<sequence length="227" mass="25248">MKYIKTTVNTLLFTTLMLTSGCRDTNEDKNLLGEQSNELNEQNKNADDIRISTYEFHISGGDFDGQSFTGEFPNNGEHGSSSFSSKKAKNIEDDMVRIHFKDKTKEGMTLAAELKIALNTDGKAYAISDFSSAKNDIKQSSIIFMLFEESEDNGGYYQFSNTSGTINLTNLKLDQETAQYLTSTADCDVEFDAVFRAIQMFNTGEAPKTESVKIKGVIHMQSIEGIN</sequence>
<dbReference type="EMBL" id="QJTD01000001">
    <property type="protein sequence ID" value="PYE83195.1"/>
    <property type="molecule type" value="Genomic_DNA"/>
</dbReference>
<dbReference type="AlphaFoldDB" id="A0A2V4XAW4"/>